<dbReference type="EMBL" id="LAZR01062993">
    <property type="protein sequence ID" value="KKK60391.1"/>
    <property type="molecule type" value="Genomic_DNA"/>
</dbReference>
<feature type="region of interest" description="Disordered" evidence="1">
    <location>
        <begin position="81"/>
        <end position="129"/>
    </location>
</feature>
<proteinExistence type="predicted"/>
<feature type="compositionally biased region" description="Basic and acidic residues" evidence="1">
    <location>
        <begin position="81"/>
        <end position="90"/>
    </location>
</feature>
<evidence type="ECO:0000313" key="2">
    <source>
        <dbReference type="EMBL" id="KKK60391.1"/>
    </source>
</evidence>
<gene>
    <name evidence="2" type="ORF">LCGC14_3024820</name>
</gene>
<dbReference type="AlphaFoldDB" id="A0A0F8ZKD5"/>
<evidence type="ECO:0000256" key="1">
    <source>
        <dbReference type="SAM" id="MobiDB-lite"/>
    </source>
</evidence>
<protein>
    <submittedName>
        <fullName evidence="2">Uncharacterized protein</fullName>
    </submittedName>
</protein>
<reference evidence="2" key="1">
    <citation type="journal article" date="2015" name="Nature">
        <title>Complex archaea that bridge the gap between prokaryotes and eukaryotes.</title>
        <authorList>
            <person name="Spang A."/>
            <person name="Saw J.H."/>
            <person name="Jorgensen S.L."/>
            <person name="Zaremba-Niedzwiedzka K."/>
            <person name="Martijn J."/>
            <person name="Lind A.E."/>
            <person name="van Eijk R."/>
            <person name="Schleper C."/>
            <person name="Guy L."/>
            <person name="Ettema T.J."/>
        </authorList>
    </citation>
    <scope>NUCLEOTIDE SEQUENCE</scope>
</reference>
<sequence length="129" mass="13940">ASIGSKQALGTIDSQNQTKVDAEKAVDDFVAEVKTVDTEFDDKAFFKYASDHKFPLNNVGDLRAVYSSYITLRRATKDAATDAIKNKEGRQNPSGKPGSGTGDAGTKMPFTKISKAGSAQDIIHDHFKK</sequence>
<name>A0A0F8ZKD5_9ZZZZ</name>
<accession>A0A0F8ZKD5</accession>
<comment type="caution">
    <text evidence="2">The sequence shown here is derived from an EMBL/GenBank/DDBJ whole genome shotgun (WGS) entry which is preliminary data.</text>
</comment>
<organism evidence="2">
    <name type="scientific">marine sediment metagenome</name>
    <dbReference type="NCBI Taxonomy" id="412755"/>
    <lineage>
        <taxon>unclassified sequences</taxon>
        <taxon>metagenomes</taxon>
        <taxon>ecological metagenomes</taxon>
    </lineage>
</organism>
<feature type="non-terminal residue" evidence="2">
    <location>
        <position position="1"/>
    </location>
</feature>